<feature type="domain" description="Histidine kinase/HSP90-like ATPase" evidence="5">
    <location>
        <begin position="296"/>
        <end position="384"/>
    </location>
</feature>
<organism evidence="7 8">
    <name type="scientific">Undibacterium nitidum</name>
    <dbReference type="NCBI Taxonomy" id="2762298"/>
    <lineage>
        <taxon>Bacteria</taxon>
        <taxon>Pseudomonadati</taxon>
        <taxon>Pseudomonadota</taxon>
        <taxon>Betaproteobacteria</taxon>
        <taxon>Burkholderiales</taxon>
        <taxon>Oxalobacteraceae</taxon>
        <taxon>Undibacterium</taxon>
    </lineage>
</organism>
<evidence type="ECO:0000259" key="6">
    <source>
        <dbReference type="Pfam" id="PF07730"/>
    </source>
</evidence>
<dbReference type="InterPro" id="IPR050482">
    <property type="entry name" value="Sensor_HK_TwoCompSys"/>
</dbReference>
<dbReference type="Pfam" id="PF07730">
    <property type="entry name" value="HisKA_3"/>
    <property type="match status" value="1"/>
</dbReference>
<dbReference type="InterPro" id="IPR036890">
    <property type="entry name" value="HATPase_C_sf"/>
</dbReference>
<dbReference type="GO" id="GO:0046983">
    <property type="term" value="F:protein dimerization activity"/>
    <property type="evidence" value="ECO:0007669"/>
    <property type="project" value="InterPro"/>
</dbReference>
<keyword evidence="8" id="KW-1185">Reference proteome</keyword>
<dbReference type="Gene3D" id="1.20.5.1930">
    <property type="match status" value="1"/>
</dbReference>
<dbReference type="Gene3D" id="3.30.565.10">
    <property type="entry name" value="Histidine kinase-like ATPase, C-terminal domain"/>
    <property type="match status" value="1"/>
</dbReference>
<dbReference type="InterPro" id="IPR003594">
    <property type="entry name" value="HATPase_dom"/>
</dbReference>
<feature type="domain" description="Signal transduction histidine kinase subgroup 3 dimerisation and phosphoacceptor" evidence="6">
    <location>
        <begin position="196"/>
        <end position="262"/>
    </location>
</feature>
<reference evidence="7" key="1">
    <citation type="submission" date="2020-08" db="EMBL/GenBank/DDBJ databases">
        <title>Novel species isolated from subtropical streams in China.</title>
        <authorList>
            <person name="Lu H."/>
        </authorList>
    </citation>
    <scope>NUCLEOTIDE SEQUENCE</scope>
    <source>
        <strain evidence="7">LX22W</strain>
    </source>
</reference>
<dbReference type="Proteomes" id="UP000627446">
    <property type="component" value="Unassembled WGS sequence"/>
</dbReference>
<dbReference type="RefSeq" id="WP_186917520.1">
    <property type="nucleotide sequence ID" value="NZ_JACOFZ010000008.1"/>
</dbReference>
<evidence type="ECO:0000313" key="7">
    <source>
        <dbReference type="EMBL" id="MBC3882899.1"/>
    </source>
</evidence>
<keyword evidence="4" id="KW-0472">Membrane</keyword>
<gene>
    <name evidence="7" type="ORF">H8K36_16020</name>
</gene>
<keyword evidence="2 7" id="KW-0418">Kinase</keyword>
<evidence type="ECO:0000256" key="4">
    <source>
        <dbReference type="SAM" id="Phobius"/>
    </source>
</evidence>
<keyword evidence="3" id="KW-0902">Two-component regulatory system</keyword>
<accession>A0A923KUP2</accession>
<name>A0A923KUP2_9BURK</name>
<evidence type="ECO:0000256" key="3">
    <source>
        <dbReference type="ARBA" id="ARBA00023012"/>
    </source>
</evidence>
<dbReference type="GO" id="GO:0000155">
    <property type="term" value="F:phosphorelay sensor kinase activity"/>
    <property type="evidence" value="ECO:0007669"/>
    <property type="project" value="InterPro"/>
</dbReference>
<feature type="transmembrane region" description="Helical" evidence="4">
    <location>
        <begin position="86"/>
        <end position="107"/>
    </location>
</feature>
<feature type="transmembrane region" description="Helical" evidence="4">
    <location>
        <begin position="153"/>
        <end position="174"/>
    </location>
</feature>
<keyword evidence="4" id="KW-1133">Transmembrane helix</keyword>
<comment type="caution">
    <text evidence="7">The sequence shown here is derived from an EMBL/GenBank/DDBJ whole genome shotgun (WGS) entry which is preliminary data.</text>
</comment>
<dbReference type="SUPFAM" id="SSF55874">
    <property type="entry name" value="ATPase domain of HSP90 chaperone/DNA topoisomerase II/histidine kinase"/>
    <property type="match status" value="1"/>
</dbReference>
<sequence>MDDISLERFKNKDDLMSAFSKIQALWSGPWIPPQYGKAPFFWMLSFGIFAWPYFYKLPSATELLMVGLSILVFLPLYIYSFWGKGWRVALCIAAVAGLGIAWAPYNFGGSSFVIFAATMSSRFEEKRHAYLSLFCVLAGTAIISYFLKLQTYFWIPAVIFSIPSALGAIIGERLQRANSKLFRKQEEIEHLASLAERERIARDLHDLLGHTLSVITLKAELARKLYDRDAEACKKEIADIEQTARQALSEVREAVLGYRDTGLAHELRGAQNALESAGVQFESEVDDTVLPAAVENIIALALREAVTNIIRHSDAKHCHFSVVGKGASVQVKIADDGSIGTEKGEEIKKGNGLIGMSERVRALDGDLQVECKDGLTIRFSLPLHLASAA</sequence>
<evidence type="ECO:0000259" key="5">
    <source>
        <dbReference type="Pfam" id="PF02518"/>
    </source>
</evidence>
<keyword evidence="1" id="KW-0808">Transferase</keyword>
<dbReference type="EMBL" id="JACOFZ010000008">
    <property type="protein sequence ID" value="MBC3882899.1"/>
    <property type="molecule type" value="Genomic_DNA"/>
</dbReference>
<evidence type="ECO:0000256" key="1">
    <source>
        <dbReference type="ARBA" id="ARBA00022679"/>
    </source>
</evidence>
<dbReference type="PANTHER" id="PTHR24421:SF63">
    <property type="entry name" value="SENSOR HISTIDINE KINASE DESK"/>
    <property type="match status" value="1"/>
</dbReference>
<dbReference type="InterPro" id="IPR011712">
    <property type="entry name" value="Sig_transdc_His_kin_sub3_dim/P"/>
</dbReference>
<evidence type="ECO:0000313" key="8">
    <source>
        <dbReference type="Proteomes" id="UP000627446"/>
    </source>
</evidence>
<dbReference type="PANTHER" id="PTHR24421">
    <property type="entry name" value="NITRATE/NITRITE SENSOR PROTEIN NARX-RELATED"/>
    <property type="match status" value="1"/>
</dbReference>
<dbReference type="GO" id="GO:0016020">
    <property type="term" value="C:membrane"/>
    <property type="evidence" value="ECO:0007669"/>
    <property type="project" value="InterPro"/>
</dbReference>
<feature type="transmembrane region" description="Helical" evidence="4">
    <location>
        <begin position="128"/>
        <end position="147"/>
    </location>
</feature>
<keyword evidence="4" id="KW-0812">Transmembrane</keyword>
<dbReference type="CDD" id="cd16917">
    <property type="entry name" value="HATPase_UhpB-NarQ-NarX-like"/>
    <property type="match status" value="1"/>
</dbReference>
<dbReference type="Pfam" id="PF02518">
    <property type="entry name" value="HATPase_c"/>
    <property type="match status" value="1"/>
</dbReference>
<feature type="transmembrane region" description="Helical" evidence="4">
    <location>
        <begin position="62"/>
        <end position="80"/>
    </location>
</feature>
<dbReference type="AlphaFoldDB" id="A0A923KUP2"/>
<protein>
    <submittedName>
        <fullName evidence="7">Sensor histidine kinase</fullName>
    </submittedName>
</protein>
<feature type="transmembrane region" description="Helical" evidence="4">
    <location>
        <begin position="38"/>
        <end position="55"/>
    </location>
</feature>
<evidence type="ECO:0000256" key="2">
    <source>
        <dbReference type="ARBA" id="ARBA00022777"/>
    </source>
</evidence>
<proteinExistence type="predicted"/>